<dbReference type="SUPFAM" id="SSF51206">
    <property type="entry name" value="cAMP-binding domain-like"/>
    <property type="match status" value="1"/>
</dbReference>
<name>A0A371PKP5_9BACL</name>
<dbReference type="EMBL" id="QUBQ01000001">
    <property type="protein sequence ID" value="REK76768.1"/>
    <property type="molecule type" value="Genomic_DNA"/>
</dbReference>
<gene>
    <name evidence="7" type="ORF">DX130_06965</name>
</gene>
<dbReference type="PANTHER" id="PTHR24567:SF26">
    <property type="entry name" value="REGULATORY PROTEIN YEIL"/>
    <property type="match status" value="1"/>
</dbReference>
<evidence type="ECO:0000256" key="3">
    <source>
        <dbReference type="ARBA" id="ARBA00023159"/>
    </source>
</evidence>
<dbReference type="PROSITE" id="PS51063">
    <property type="entry name" value="HTH_CRP_2"/>
    <property type="match status" value="1"/>
</dbReference>
<feature type="domain" description="Cyclic nucleotide-binding" evidence="5">
    <location>
        <begin position="10"/>
        <end position="135"/>
    </location>
</feature>
<dbReference type="Proteomes" id="UP000261905">
    <property type="component" value="Unassembled WGS sequence"/>
</dbReference>
<dbReference type="InterPro" id="IPR014710">
    <property type="entry name" value="RmlC-like_jellyroll"/>
</dbReference>
<dbReference type="GO" id="GO:0005829">
    <property type="term" value="C:cytosol"/>
    <property type="evidence" value="ECO:0007669"/>
    <property type="project" value="TreeGrafter"/>
</dbReference>
<dbReference type="OrthoDB" id="581021at2"/>
<evidence type="ECO:0000313" key="7">
    <source>
        <dbReference type="EMBL" id="REK76768.1"/>
    </source>
</evidence>
<evidence type="ECO:0000256" key="4">
    <source>
        <dbReference type="ARBA" id="ARBA00023163"/>
    </source>
</evidence>
<dbReference type="GO" id="GO:0003677">
    <property type="term" value="F:DNA binding"/>
    <property type="evidence" value="ECO:0007669"/>
    <property type="project" value="UniProtKB-KW"/>
</dbReference>
<keyword evidence="1" id="KW-0805">Transcription regulation</keyword>
<feature type="domain" description="HTH crp-type" evidence="6">
    <location>
        <begin position="149"/>
        <end position="217"/>
    </location>
</feature>
<dbReference type="InterPro" id="IPR012318">
    <property type="entry name" value="HTH_CRP"/>
</dbReference>
<keyword evidence="3" id="KW-0010">Activator</keyword>
<evidence type="ECO:0000259" key="5">
    <source>
        <dbReference type="PROSITE" id="PS50042"/>
    </source>
</evidence>
<protein>
    <submittedName>
        <fullName evidence="7">Crp/Fnr family transcriptional regulator</fullName>
    </submittedName>
</protein>
<evidence type="ECO:0000259" key="6">
    <source>
        <dbReference type="PROSITE" id="PS51063"/>
    </source>
</evidence>
<accession>A0A371PKP5</accession>
<dbReference type="InterPro" id="IPR050397">
    <property type="entry name" value="Env_Response_Regulators"/>
</dbReference>
<dbReference type="PANTHER" id="PTHR24567">
    <property type="entry name" value="CRP FAMILY TRANSCRIPTIONAL REGULATORY PROTEIN"/>
    <property type="match status" value="1"/>
</dbReference>
<dbReference type="GO" id="GO:0003700">
    <property type="term" value="F:DNA-binding transcription factor activity"/>
    <property type="evidence" value="ECO:0007669"/>
    <property type="project" value="TreeGrafter"/>
</dbReference>
<dbReference type="InterPro" id="IPR036390">
    <property type="entry name" value="WH_DNA-bd_sf"/>
</dbReference>
<keyword evidence="2" id="KW-0238">DNA-binding</keyword>
<dbReference type="InterPro" id="IPR000595">
    <property type="entry name" value="cNMP-bd_dom"/>
</dbReference>
<comment type="caution">
    <text evidence="7">The sequence shown here is derived from an EMBL/GenBank/DDBJ whole genome shotgun (WGS) entry which is preliminary data.</text>
</comment>
<evidence type="ECO:0000256" key="2">
    <source>
        <dbReference type="ARBA" id="ARBA00023125"/>
    </source>
</evidence>
<keyword evidence="8" id="KW-1185">Reference proteome</keyword>
<dbReference type="CDD" id="cd00038">
    <property type="entry name" value="CAP_ED"/>
    <property type="match status" value="1"/>
</dbReference>
<evidence type="ECO:0000256" key="1">
    <source>
        <dbReference type="ARBA" id="ARBA00023015"/>
    </source>
</evidence>
<proteinExistence type="predicted"/>
<dbReference type="AlphaFoldDB" id="A0A371PKP5"/>
<dbReference type="InterPro" id="IPR018490">
    <property type="entry name" value="cNMP-bd_dom_sf"/>
</dbReference>
<dbReference type="SMART" id="SM00100">
    <property type="entry name" value="cNMP"/>
    <property type="match status" value="1"/>
</dbReference>
<dbReference type="SUPFAM" id="SSF46785">
    <property type="entry name" value="Winged helix' DNA-binding domain"/>
    <property type="match status" value="1"/>
</dbReference>
<dbReference type="Pfam" id="PF00027">
    <property type="entry name" value="cNMP_binding"/>
    <property type="match status" value="1"/>
</dbReference>
<reference evidence="7 8" key="1">
    <citation type="submission" date="2018-08" db="EMBL/GenBank/DDBJ databases">
        <title>Paenibacillus sp. M4BSY-1, whole genome shotgun sequence.</title>
        <authorList>
            <person name="Tuo L."/>
        </authorList>
    </citation>
    <scope>NUCLEOTIDE SEQUENCE [LARGE SCALE GENOMIC DNA]</scope>
    <source>
        <strain evidence="7 8">M4BSY-1</strain>
    </source>
</reference>
<evidence type="ECO:0000313" key="8">
    <source>
        <dbReference type="Proteomes" id="UP000261905"/>
    </source>
</evidence>
<dbReference type="RefSeq" id="WP_116043890.1">
    <property type="nucleotide sequence ID" value="NZ_QUBQ01000001.1"/>
</dbReference>
<dbReference type="Gene3D" id="1.10.10.10">
    <property type="entry name" value="Winged helix-like DNA-binding domain superfamily/Winged helix DNA-binding domain"/>
    <property type="match status" value="1"/>
</dbReference>
<dbReference type="PROSITE" id="PS50042">
    <property type="entry name" value="CNMP_BINDING_3"/>
    <property type="match status" value="1"/>
</dbReference>
<dbReference type="InterPro" id="IPR036388">
    <property type="entry name" value="WH-like_DNA-bd_sf"/>
</dbReference>
<sequence>MKTSVDPQQILSYIQQFQLEQLLSPSDSLPIQLRYYEQDEVVLHEGDELDGLYFQVAGRTKVSSSVTTGKALLLRFCGPLSVFGDVELIQKVAIQSQVEAIEASAFLFVNKRAIESELRHNIPLLHELLRHLSYKLLTCTTASRINLLASVEERFASYLLSTRLQHPFGKEIQTPHIAEIASLIGTTPRHLNRVVTSLSKIGVIMKEKKKISVQDWKKLDAISNGLRYE</sequence>
<dbReference type="Pfam" id="PF13545">
    <property type="entry name" value="HTH_Crp_2"/>
    <property type="match status" value="1"/>
</dbReference>
<keyword evidence="4" id="KW-0804">Transcription</keyword>
<organism evidence="7 8">
    <name type="scientific">Paenibacillus paeoniae</name>
    <dbReference type="NCBI Taxonomy" id="2292705"/>
    <lineage>
        <taxon>Bacteria</taxon>
        <taxon>Bacillati</taxon>
        <taxon>Bacillota</taxon>
        <taxon>Bacilli</taxon>
        <taxon>Bacillales</taxon>
        <taxon>Paenibacillaceae</taxon>
        <taxon>Paenibacillus</taxon>
    </lineage>
</organism>
<dbReference type="Gene3D" id="2.60.120.10">
    <property type="entry name" value="Jelly Rolls"/>
    <property type="match status" value="1"/>
</dbReference>